<proteinExistence type="predicted"/>
<sequence length="330" mass="36400">MNEPITPKAEHHVVEGEFVETDAATTQPKQAEKSKQAKPKSLLRNPKQPWLAMLAMTGILLGATSWIALEQRTASLYEMAQAGLASDAVLEQQLEQQIAPLLQKIAYQQQKITALENWQQSFQGGARSFLRDYETLEAQLVEMQALLAQHAQDIAKLSEQSAPAIAPPSVPETLAEVTPPAVSVPDIDSDAIQAEMQMALGHLNQELSEAQGQLEQGLAQLRAEVQRLQQQADQALAGLQALTEDPEWQAGQAELANQLDQFQQRLSELVNEQAQWQADWLAKLAPEVETIVTEMTPTFEGLLSRFNNLFTLKKVEPTSNEPNQEQGATP</sequence>
<reference evidence="4 5" key="1">
    <citation type="submission" date="2013-12" db="EMBL/GenBank/DDBJ databases">
        <authorList>
            <consortium name="DOE Joint Genome Institute"/>
            <person name="Kappler U."/>
            <person name="Huntemann M."/>
            <person name="Han J."/>
            <person name="Chen A."/>
            <person name="Kyrpides N."/>
            <person name="Mavromatis K."/>
            <person name="Markowitz V."/>
            <person name="Palaniappan K."/>
            <person name="Ivanova N."/>
            <person name="Schaumberg A."/>
            <person name="Pati A."/>
            <person name="Liolios K."/>
            <person name="Nordberg H.P."/>
            <person name="Cantor M.N."/>
            <person name="Hua S.X."/>
            <person name="Woyke T."/>
        </authorList>
    </citation>
    <scope>NUCLEOTIDE SEQUENCE [LARGE SCALE GENOMIC DNA]</scope>
    <source>
        <strain evidence="5">AL2</strain>
    </source>
</reference>
<dbReference type="KEGG" id="tao:THIAE_10330"/>
<dbReference type="Proteomes" id="UP000005380">
    <property type="component" value="Chromosome"/>
</dbReference>
<evidence type="ECO:0000313" key="4">
    <source>
        <dbReference type="EMBL" id="AHF02105.1"/>
    </source>
</evidence>
<feature type="coiled-coil region" evidence="1">
    <location>
        <begin position="126"/>
        <end position="160"/>
    </location>
</feature>
<dbReference type="STRING" id="717772.THIAE_10330"/>
<keyword evidence="3" id="KW-0812">Transmembrane</keyword>
<dbReference type="InParanoid" id="W0DU45"/>
<dbReference type="eggNOG" id="COG4942">
    <property type="taxonomic scope" value="Bacteria"/>
</dbReference>
<evidence type="ECO:0000313" key="5">
    <source>
        <dbReference type="Proteomes" id="UP000005380"/>
    </source>
</evidence>
<feature type="coiled-coil region" evidence="1">
    <location>
        <begin position="200"/>
        <end position="279"/>
    </location>
</feature>
<feature type="transmembrane region" description="Helical" evidence="3">
    <location>
        <begin position="50"/>
        <end position="69"/>
    </location>
</feature>
<evidence type="ECO:0000256" key="2">
    <source>
        <dbReference type="SAM" id="MobiDB-lite"/>
    </source>
</evidence>
<dbReference type="HOGENOM" id="CLU_857747_0_0_6"/>
<dbReference type="OrthoDB" id="5614917at2"/>
<keyword evidence="3" id="KW-0472">Membrane</keyword>
<keyword evidence="1" id="KW-0175">Coiled coil</keyword>
<dbReference type="RefSeq" id="WP_006460086.1">
    <property type="nucleotide sequence ID" value="NZ_CP007030.1"/>
</dbReference>
<keyword evidence="3" id="KW-1133">Transmembrane helix</keyword>
<organism evidence="4 5">
    <name type="scientific">Thiomicrospira aerophila AL3</name>
    <dbReference type="NCBI Taxonomy" id="717772"/>
    <lineage>
        <taxon>Bacteria</taxon>
        <taxon>Pseudomonadati</taxon>
        <taxon>Pseudomonadota</taxon>
        <taxon>Gammaproteobacteria</taxon>
        <taxon>Thiotrichales</taxon>
        <taxon>Piscirickettsiaceae</taxon>
        <taxon>Thiomicrospira</taxon>
    </lineage>
</organism>
<dbReference type="AlphaFoldDB" id="W0DU45"/>
<protein>
    <submittedName>
        <fullName evidence="4">Uncharacterized protein</fullName>
    </submittedName>
</protein>
<gene>
    <name evidence="4" type="ORF">THIAE_10330</name>
</gene>
<accession>W0DU45</accession>
<name>W0DU45_9GAMM</name>
<feature type="region of interest" description="Disordered" evidence="2">
    <location>
        <begin position="1"/>
        <end position="42"/>
    </location>
</feature>
<evidence type="ECO:0000256" key="1">
    <source>
        <dbReference type="SAM" id="Coils"/>
    </source>
</evidence>
<dbReference type="EMBL" id="CP007030">
    <property type="protein sequence ID" value="AHF02105.1"/>
    <property type="molecule type" value="Genomic_DNA"/>
</dbReference>
<dbReference type="InterPro" id="IPR024930">
    <property type="entry name" value="Skp_dom_sf"/>
</dbReference>
<keyword evidence="5" id="KW-1185">Reference proteome</keyword>
<dbReference type="SUPFAM" id="SSF111384">
    <property type="entry name" value="OmpH-like"/>
    <property type="match status" value="1"/>
</dbReference>
<evidence type="ECO:0000256" key="3">
    <source>
        <dbReference type="SAM" id="Phobius"/>
    </source>
</evidence>